<dbReference type="OrthoDB" id="4713066at2759"/>
<feature type="domain" description="LITAF" evidence="10">
    <location>
        <begin position="62"/>
        <end position="150"/>
    </location>
</feature>
<dbReference type="OMA" id="WIIMGIC"/>
<comment type="subcellular location">
    <subcellularLocation>
        <location evidence="2">Endosome membrane</location>
        <topology evidence="2">Peripheral membrane protein</topology>
    </subcellularLocation>
    <subcellularLocation>
        <location evidence="1">Late endosome membrane</location>
    </subcellularLocation>
    <subcellularLocation>
        <location evidence="3">Lysosome membrane</location>
        <topology evidence="3">Peripheral membrane protein</topology>
        <orientation evidence="3">Cytoplasmic side</orientation>
    </subcellularLocation>
</comment>
<dbReference type="SMART" id="SM00714">
    <property type="entry name" value="LITAF"/>
    <property type="match status" value="1"/>
</dbReference>
<evidence type="ECO:0000256" key="7">
    <source>
        <dbReference type="ARBA" id="ARBA00023136"/>
    </source>
</evidence>
<reference evidence="13" key="1">
    <citation type="submission" date="2017-02" db="UniProtKB">
        <authorList>
            <consortium name="WormBaseParasite"/>
        </authorList>
    </citation>
    <scope>IDENTIFICATION</scope>
</reference>
<keyword evidence="12" id="KW-1185">Reference proteome</keyword>
<dbReference type="GO" id="GO:0031902">
    <property type="term" value="C:late endosome membrane"/>
    <property type="evidence" value="ECO:0007669"/>
    <property type="project" value="UniProtKB-SubCell"/>
</dbReference>
<evidence type="ECO:0000256" key="9">
    <source>
        <dbReference type="SAM" id="Phobius"/>
    </source>
</evidence>
<accession>A0A0N5D8A7</accession>
<evidence type="ECO:0000313" key="11">
    <source>
        <dbReference type="EMBL" id="VDN06945.1"/>
    </source>
</evidence>
<evidence type="ECO:0000256" key="4">
    <source>
        <dbReference type="ARBA" id="ARBA00005975"/>
    </source>
</evidence>
<protein>
    <submittedName>
        <fullName evidence="13">LITAF domain-containing protein</fullName>
    </submittedName>
</protein>
<keyword evidence="7 9" id="KW-0472">Membrane</keyword>
<keyword evidence="9" id="KW-0812">Transmembrane</keyword>
<evidence type="ECO:0000313" key="12">
    <source>
        <dbReference type="Proteomes" id="UP000276776"/>
    </source>
</evidence>
<evidence type="ECO:0000256" key="8">
    <source>
        <dbReference type="SAM" id="MobiDB-lite"/>
    </source>
</evidence>
<evidence type="ECO:0000256" key="3">
    <source>
        <dbReference type="ARBA" id="ARBA00004630"/>
    </source>
</evidence>
<name>A0A0N5D8A7_THECL</name>
<reference evidence="11 12" key="2">
    <citation type="submission" date="2018-11" db="EMBL/GenBank/DDBJ databases">
        <authorList>
            <consortium name="Pathogen Informatics"/>
        </authorList>
    </citation>
    <scope>NUCLEOTIDE SEQUENCE [LARGE SCALE GENOMIC DNA]</scope>
</reference>
<dbReference type="EMBL" id="UYYF01004772">
    <property type="protein sequence ID" value="VDN06945.1"/>
    <property type="molecule type" value="Genomic_DNA"/>
</dbReference>
<dbReference type="GO" id="GO:0005765">
    <property type="term" value="C:lysosomal membrane"/>
    <property type="evidence" value="ECO:0007669"/>
    <property type="project" value="UniProtKB-SubCell"/>
</dbReference>
<evidence type="ECO:0000256" key="6">
    <source>
        <dbReference type="ARBA" id="ARBA00022833"/>
    </source>
</evidence>
<evidence type="ECO:0000259" key="10">
    <source>
        <dbReference type="PROSITE" id="PS51837"/>
    </source>
</evidence>
<dbReference type="Pfam" id="PF10601">
    <property type="entry name" value="zf-LITAF-like"/>
    <property type="match status" value="1"/>
</dbReference>
<dbReference type="AlphaFoldDB" id="A0A0N5D8A7"/>
<organism evidence="13">
    <name type="scientific">Thelazia callipaeda</name>
    <name type="common">Oriental eyeworm</name>
    <name type="synonym">Parasitic nematode</name>
    <dbReference type="NCBI Taxonomy" id="103827"/>
    <lineage>
        <taxon>Eukaryota</taxon>
        <taxon>Metazoa</taxon>
        <taxon>Ecdysozoa</taxon>
        <taxon>Nematoda</taxon>
        <taxon>Chromadorea</taxon>
        <taxon>Rhabditida</taxon>
        <taxon>Spirurina</taxon>
        <taxon>Spiruromorpha</taxon>
        <taxon>Thelazioidea</taxon>
        <taxon>Thelaziidae</taxon>
        <taxon>Thelazia</taxon>
    </lineage>
</organism>
<feature type="compositionally biased region" description="Low complexity" evidence="8">
    <location>
        <begin position="28"/>
        <end position="38"/>
    </location>
</feature>
<evidence type="ECO:0000256" key="1">
    <source>
        <dbReference type="ARBA" id="ARBA00004414"/>
    </source>
</evidence>
<comment type="similarity">
    <text evidence="4">Belongs to the CDIP1/LITAF family.</text>
</comment>
<dbReference type="WBParaSite" id="TCLT_0000933201-mRNA-1">
    <property type="protein sequence ID" value="TCLT_0000933201-mRNA-1"/>
    <property type="gene ID" value="TCLT_0000933201"/>
</dbReference>
<sequence length="151" mass="16522">MIDGNHFLPKYEEAVKNDNSDPNAPVVTTTSSPSLSPSSASIIKTSEVTNGCITATNTRPFNVNVISTTAPIFGPNPVETDCLFCQAHIVTSTQKVIGTLPWIIMGICFLLGFFVLIPWCLCCIPFCMDNYRDVVHTCPCCKRSLGRFTKL</sequence>
<keyword evidence="9" id="KW-1133">Transmembrane helix</keyword>
<dbReference type="InterPro" id="IPR037519">
    <property type="entry name" value="LITAF_fam"/>
</dbReference>
<dbReference type="Proteomes" id="UP000276776">
    <property type="component" value="Unassembled WGS sequence"/>
</dbReference>
<dbReference type="PANTHER" id="PTHR23292:SF6">
    <property type="entry name" value="FI16602P1-RELATED"/>
    <property type="match status" value="1"/>
</dbReference>
<keyword evidence="6" id="KW-0862">Zinc</keyword>
<dbReference type="GO" id="GO:0008270">
    <property type="term" value="F:zinc ion binding"/>
    <property type="evidence" value="ECO:0007669"/>
    <property type="project" value="TreeGrafter"/>
</dbReference>
<evidence type="ECO:0000313" key="13">
    <source>
        <dbReference type="WBParaSite" id="TCLT_0000933201-mRNA-1"/>
    </source>
</evidence>
<proteinExistence type="inferred from homology"/>
<dbReference type="PANTHER" id="PTHR23292">
    <property type="entry name" value="LIPOPOLYSACCHARIDE-INDUCED TUMOR NECROSIS FACTOR-ALPHA FACTOR"/>
    <property type="match status" value="1"/>
</dbReference>
<feature type="transmembrane region" description="Helical" evidence="9">
    <location>
        <begin position="100"/>
        <end position="119"/>
    </location>
</feature>
<dbReference type="InterPro" id="IPR006629">
    <property type="entry name" value="LITAF"/>
</dbReference>
<evidence type="ECO:0000256" key="5">
    <source>
        <dbReference type="ARBA" id="ARBA00022723"/>
    </source>
</evidence>
<dbReference type="STRING" id="103827.A0A0N5D8A7"/>
<gene>
    <name evidence="11" type="ORF">TCLT_LOCUS9321</name>
</gene>
<feature type="region of interest" description="Disordered" evidence="8">
    <location>
        <begin position="15"/>
        <end position="38"/>
    </location>
</feature>
<dbReference type="PROSITE" id="PS51837">
    <property type="entry name" value="LITAF"/>
    <property type="match status" value="1"/>
</dbReference>
<evidence type="ECO:0000256" key="2">
    <source>
        <dbReference type="ARBA" id="ARBA00004481"/>
    </source>
</evidence>
<keyword evidence="5" id="KW-0479">Metal-binding</keyword>